<accession>A0AA50KFF3</accession>
<reference evidence="1" key="1">
    <citation type="submission" date="2023-08" db="EMBL/GenBank/DDBJ databases">
        <title>Complete genome sequence of Shewanella oncorhynchi Z-P2, a siderophore putrebactin-producing bacterium.</title>
        <authorList>
            <person name="Zhang Y."/>
        </authorList>
    </citation>
    <scope>NUCLEOTIDE SEQUENCE</scope>
    <source>
        <strain evidence="1">Z-P2</strain>
    </source>
</reference>
<dbReference type="KEGG" id="sog:RA178_05515"/>
<organism evidence="1">
    <name type="scientific">Shewanella oncorhynchi</name>
    <dbReference type="NCBI Taxonomy" id="2726434"/>
    <lineage>
        <taxon>Bacteria</taxon>
        <taxon>Pseudomonadati</taxon>
        <taxon>Pseudomonadota</taxon>
        <taxon>Gammaproteobacteria</taxon>
        <taxon>Alteromonadales</taxon>
        <taxon>Shewanellaceae</taxon>
        <taxon>Shewanella</taxon>
    </lineage>
</organism>
<sequence>MIRIGRLLPGCQKIREGQHQALKGFASLMTSNGDYEEVVVFAKELSSREISTEVICAALGRALSIPIPEPVVLFDENNKLFFASVDAAYPSLAQYVIDSTDSTVMEKLTNWPILRDAALFDELIAMGDRHDGNLLFNGEDFILIDHENAIPPGLGFDQWGVDYYLNQLLDVVKSNIDPHNEIALQATVKHSRDWADAKKHIVVDGLKDQIPDSLIDAKTQHQMLNFLALRIGVISHLLYQQIKPMQTQMNFPC</sequence>
<dbReference type="AlphaFoldDB" id="A0AA50KFF3"/>
<proteinExistence type="predicted"/>
<evidence type="ECO:0000313" key="1">
    <source>
        <dbReference type="EMBL" id="WMB74075.1"/>
    </source>
</evidence>
<gene>
    <name evidence="1" type="ORF">RA178_05515</name>
</gene>
<dbReference type="Proteomes" id="UP001236800">
    <property type="component" value="Chromosome"/>
</dbReference>
<dbReference type="RefSeq" id="WP_115334412.1">
    <property type="nucleotide sequence ID" value="NZ_CP132914.1"/>
</dbReference>
<dbReference type="GeneID" id="301338621"/>
<dbReference type="EMBL" id="CP132914">
    <property type="protein sequence ID" value="WMB74075.1"/>
    <property type="molecule type" value="Genomic_DNA"/>
</dbReference>
<protein>
    <submittedName>
        <fullName evidence="1">Uncharacterized protein</fullName>
    </submittedName>
</protein>
<name>A0AA50KFF3_9GAMM</name>